<gene>
    <name evidence="1" type="ORF">Nepgr_000020</name>
</gene>
<keyword evidence="2" id="KW-1185">Reference proteome</keyword>
<dbReference type="GO" id="GO:0005739">
    <property type="term" value="C:mitochondrion"/>
    <property type="evidence" value="ECO:0007669"/>
    <property type="project" value="TreeGrafter"/>
</dbReference>
<dbReference type="NCBIfam" id="TIGR01460">
    <property type="entry name" value="HAD-SF-IIA"/>
    <property type="match status" value="1"/>
</dbReference>
<protein>
    <submittedName>
        <fullName evidence="1">Uncharacterized protein</fullName>
    </submittedName>
</protein>
<dbReference type="Proteomes" id="UP001279734">
    <property type="component" value="Unassembled WGS sequence"/>
</dbReference>
<evidence type="ECO:0000313" key="1">
    <source>
        <dbReference type="EMBL" id="GMG98180.1"/>
    </source>
</evidence>
<name>A0AAD3P2J9_NEPGR</name>
<dbReference type="NCBIfam" id="TIGR01456">
    <property type="entry name" value="CECR5"/>
    <property type="match status" value="1"/>
</dbReference>
<dbReference type="InterPro" id="IPR036412">
    <property type="entry name" value="HAD-like_sf"/>
</dbReference>
<organism evidence="1 2">
    <name type="scientific">Nepenthes gracilis</name>
    <name type="common">Slender pitcher plant</name>
    <dbReference type="NCBI Taxonomy" id="150966"/>
    <lineage>
        <taxon>Eukaryota</taxon>
        <taxon>Viridiplantae</taxon>
        <taxon>Streptophyta</taxon>
        <taxon>Embryophyta</taxon>
        <taxon>Tracheophyta</taxon>
        <taxon>Spermatophyta</taxon>
        <taxon>Magnoliopsida</taxon>
        <taxon>eudicotyledons</taxon>
        <taxon>Gunneridae</taxon>
        <taxon>Pentapetalae</taxon>
        <taxon>Caryophyllales</taxon>
        <taxon>Nepenthaceae</taxon>
        <taxon>Nepenthes</taxon>
    </lineage>
</organism>
<dbReference type="FunFam" id="3.40.50.1000:FF:000137">
    <property type="entry name" value="Hydrolase family protein / HAD-superfamily protein"/>
    <property type="match status" value="1"/>
</dbReference>
<accession>A0AAD3P2J9</accession>
<dbReference type="AlphaFoldDB" id="A0AAD3P2J9"/>
<dbReference type="Pfam" id="PF13344">
    <property type="entry name" value="Hydrolase_6"/>
    <property type="match status" value="1"/>
</dbReference>
<comment type="caution">
    <text evidence="1">The sequence shown here is derived from an EMBL/GenBank/DDBJ whole genome shotgun (WGS) entry which is preliminary data.</text>
</comment>
<dbReference type="InterPro" id="IPR006357">
    <property type="entry name" value="HAD-SF_hydro_IIA"/>
</dbReference>
<dbReference type="PANTHER" id="PTHR14269:SF4">
    <property type="entry name" value="CAT EYE SYNDROME CRITICAL REGION PROTEIN 5"/>
    <property type="match status" value="1"/>
</dbReference>
<dbReference type="InterPro" id="IPR050324">
    <property type="entry name" value="CDP-alcohol_PTase-I"/>
</dbReference>
<sequence length="383" mass="42567">MALQFLITEHSRRQAKALFAPLFCPISRSFSRHLSGSKPPSFGIAFDIDGVLLRGNTPIGGSSEALKRLYDHSGTLKIPYIFLTNGGGICESKRALELSKLFGVKILPLQVVQGHSPFQQLVNRFEYRFVVAVGKGEPAAVMSAYGFKNVLSIDDYAFCFDDIDPLASQKKWVVDKTSDDRDSFEDQARRDYVKSNKVEAAFIVSDSVDWSRDIQILCDILRTGGLPGSEIKLVQQPPLYFAHDDLEYKAAFSTERFGMGAFRIALQSIFNSIHPNPLQYTSVGKPNRSAFKNAETVLGHLYDQRISEHKFADISPFKTLYMIGDNPSVDISGAQQAGYPWFSILTRTGVFKGKGNDSKFPADMVVDTVEDAVEYILKKEGSS</sequence>
<dbReference type="GO" id="GO:0046474">
    <property type="term" value="P:glycerophospholipid biosynthetic process"/>
    <property type="evidence" value="ECO:0007669"/>
    <property type="project" value="TreeGrafter"/>
</dbReference>
<dbReference type="Gene3D" id="3.40.50.1000">
    <property type="entry name" value="HAD superfamily/HAD-like"/>
    <property type="match status" value="2"/>
</dbReference>
<dbReference type="PANTHER" id="PTHR14269">
    <property type="entry name" value="CDP-DIACYLGLYCEROL--GLYCEROL-3-PHOSPHATE 3-PHOSPHATIDYLTRANSFERASE-RELATED"/>
    <property type="match status" value="1"/>
</dbReference>
<dbReference type="InterPro" id="IPR023214">
    <property type="entry name" value="HAD_sf"/>
</dbReference>
<dbReference type="InterPro" id="IPR006353">
    <property type="entry name" value="HAD-SF_hydro_IIA_CECR5"/>
</dbReference>
<evidence type="ECO:0000313" key="2">
    <source>
        <dbReference type="Proteomes" id="UP001279734"/>
    </source>
</evidence>
<reference evidence="1" key="1">
    <citation type="submission" date="2023-05" db="EMBL/GenBank/DDBJ databases">
        <title>Nepenthes gracilis genome sequencing.</title>
        <authorList>
            <person name="Fukushima K."/>
        </authorList>
    </citation>
    <scope>NUCLEOTIDE SEQUENCE</scope>
    <source>
        <strain evidence="1">SING2019-196</strain>
    </source>
</reference>
<dbReference type="SUPFAM" id="SSF56784">
    <property type="entry name" value="HAD-like"/>
    <property type="match status" value="1"/>
</dbReference>
<dbReference type="EMBL" id="BSYO01000001">
    <property type="protein sequence ID" value="GMG98180.1"/>
    <property type="molecule type" value="Genomic_DNA"/>
</dbReference>
<proteinExistence type="predicted"/>
<dbReference type="Pfam" id="PF13242">
    <property type="entry name" value="Hydrolase_like"/>
    <property type="match status" value="1"/>
</dbReference>